<evidence type="ECO:0000256" key="1">
    <source>
        <dbReference type="SAM" id="Phobius"/>
    </source>
</evidence>
<organism evidence="2 3">
    <name type="scientific">Dermatophagoides pteronyssinus</name>
    <name type="common">European house dust mite</name>
    <dbReference type="NCBI Taxonomy" id="6956"/>
    <lineage>
        <taxon>Eukaryota</taxon>
        <taxon>Metazoa</taxon>
        <taxon>Ecdysozoa</taxon>
        <taxon>Arthropoda</taxon>
        <taxon>Chelicerata</taxon>
        <taxon>Arachnida</taxon>
        <taxon>Acari</taxon>
        <taxon>Acariformes</taxon>
        <taxon>Sarcoptiformes</taxon>
        <taxon>Astigmata</taxon>
        <taxon>Psoroptidia</taxon>
        <taxon>Analgoidea</taxon>
        <taxon>Pyroglyphidae</taxon>
        <taxon>Dermatophagoidinae</taxon>
        <taxon>Dermatophagoides</taxon>
    </lineage>
</organism>
<evidence type="ECO:0000313" key="3">
    <source>
        <dbReference type="RefSeq" id="XP_027195133.1"/>
    </source>
</evidence>
<sequence length="301" mass="35867">MLLFNKQNDFYLMQFIHETFTFRIGFDPIFGTTMFSCHVLIFIFGLFILFVRYKMSFSNMGNQLISEVVNIPNKDNCLILKHCDPITMKNLNKIKHIGELFMYYGPIIYGSVFLAYFLAFMYLLYVFPQSNILIIMIDSMFLTIETITVRAIISSSNCIAFFYMIELTYFHYRFNYWNKLLNRIQQRRNINFISTKSCRLLLHSFLHNHNSMIIWIMDTNKRLSFLFGYSSLFLFPIHIIMLDLLLFHYSQFSLPNIALIIIYVFNITLLVPIVVGWLPIRLHSNIFRMHQQLYSLLITPL</sequence>
<gene>
    <name evidence="3" type="primary">LOC113789751</name>
</gene>
<name>A0A6P6XQR6_DERPT</name>
<reference evidence="3" key="1">
    <citation type="submission" date="2025-08" db="UniProtKB">
        <authorList>
            <consortium name="RefSeq"/>
        </authorList>
    </citation>
    <scope>IDENTIFICATION</scope>
    <source>
        <strain evidence="3">Airmid</strain>
    </source>
</reference>
<dbReference type="RefSeq" id="XP_027195133.1">
    <property type="nucleotide sequence ID" value="XM_027339332.1"/>
</dbReference>
<dbReference type="AlphaFoldDB" id="A0A6P6XQR6"/>
<keyword evidence="1" id="KW-0472">Membrane</keyword>
<proteinExistence type="predicted"/>
<feature type="transmembrane region" description="Helical" evidence="1">
    <location>
        <begin position="223"/>
        <end position="245"/>
    </location>
</feature>
<keyword evidence="1" id="KW-1133">Transmembrane helix</keyword>
<dbReference type="KEGG" id="dpte:113789751"/>
<keyword evidence="1" id="KW-0812">Transmembrane</keyword>
<dbReference type="InParanoid" id="A0A6P6XQR6"/>
<feature type="transmembrane region" description="Helical" evidence="1">
    <location>
        <begin position="29"/>
        <end position="51"/>
    </location>
</feature>
<accession>A0A6P6XQR6</accession>
<evidence type="ECO:0000313" key="2">
    <source>
        <dbReference type="Proteomes" id="UP000515146"/>
    </source>
</evidence>
<dbReference type="Proteomes" id="UP000515146">
    <property type="component" value="Unplaced"/>
</dbReference>
<protein>
    <submittedName>
        <fullName evidence="3">Uncharacterized protein LOC113789751</fullName>
    </submittedName>
</protein>
<feature type="transmembrane region" description="Helical" evidence="1">
    <location>
        <begin position="257"/>
        <end position="280"/>
    </location>
</feature>
<feature type="transmembrane region" description="Helical" evidence="1">
    <location>
        <begin position="101"/>
        <end position="127"/>
    </location>
</feature>
<keyword evidence="2" id="KW-1185">Reference proteome</keyword>